<protein>
    <submittedName>
        <fullName evidence="1">Uncharacterized protein</fullName>
    </submittedName>
</protein>
<dbReference type="EMBL" id="JBGEDP010000001">
    <property type="protein sequence ID" value="MEY8018104.1"/>
    <property type="molecule type" value="Genomic_DNA"/>
</dbReference>
<keyword evidence="2" id="KW-1185">Reference proteome</keyword>
<dbReference type="Proteomes" id="UP001564760">
    <property type="component" value="Unassembled WGS sequence"/>
</dbReference>
<sequence>MFVIDSILDIAAITVFNHWIFRAVCAYWHELTPARRGQAQRSARDKFTQLFGEIGTAKTD</sequence>
<evidence type="ECO:0000313" key="1">
    <source>
        <dbReference type="EMBL" id="MEY8018104.1"/>
    </source>
</evidence>
<name>A0ABV4C6E1_9MYCO</name>
<accession>A0ABV4C6E1</accession>
<comment type="caution">
    <text evidence="1">The sequence shown here is derived from an EMBL/GenBank/DDBJ whole genome shotgun (WGS) entry which is preliminary data.</text>
</comment>
<proteinExistence type="predicted"/>
<dbReference type="RefSeq" id="WP_369740742.1">
    <property type="nucleotide sequence ID" value="NZ_JBGEDP010000001.1"/>
</dbReference>
<organism evidence="1 2">
    <name type="scientific">Mycobacterium servetii</name>
    <dbReference type="NCBI Taxonomy" id="3237418"/>
    <lineage>
        <taxon>Bacteria</taxon>
        <taxon>Bacillati</taxon>
        <taxon>Actinomycetota</taxon>
        <taxon>Actinomycetes</taxon>
        <taxon>Mycobacteriales</taxon>
        <taxon>Mycobacteriaceae</taxon>
        <taxon>Mycobacterium</taxon>
    </lineage>
</organism>
<gene>
    <name evidence="1" type="ORF">AB8998_25635</name>
</gene>
<evidence type="ECO:0000313" key="2">
    <source>
        <dbReference type="Proteomes" id="UP001564760"/>
    </source>
</evidence>
<reference evidence="1 2" key="1">
    <citation type="submission" date="2024-08" db="EMBL/GenBank/DDBJ databases">
        <title>Mycobacterium servetensis sp. nov., a novel rapid-growing mycobacterial species recovered from a human patient in Zaragoza, Spain.</title>
        <authorList>
            <person name="Tristancho-Baro A.I."/>
            <person name="Buenestado-Serrano S."/>
            <person name="Garcia De Viedma D."/>
            <person name="Milagro-Beamonte A."/>
            <person name="Burillo N."/>
            <person name="Sanz S."/>
            <person name="Lopez-Calleja A.I."/>
            <person name="Penas-Utrilla D."/>
            <person name="Guardingo M."/>
            <person name="Garcia M.J."/>
            <person name="Vinuelas-Bayon J."/>
        </authorList>
    </citation>
    <scope>NUCLEOTIDE SEQUENCE [LARGE SCALE GENOMIC DNA]</scope>
    <source>
        <strain evidence="2">HUMS_12744610</strain>
    </source>
</reference>